<reference evidence="9" key="1">
    <citation type="submission" date="2010-10" db="EMBL/GenBank/DDBJ databases">
        <title>The complete genome of Halanaerobium praevalens DSM 2228.</title>
        <authorList>
            <consortium name="US DOE Joint Genome Institute (JGI-PGF)"/>
            <person name="Lucas S."/>
            <person name="Copeland A."/>
            <person name="Lapidus A."/>
            <person name="Glavina del Rio T."/>
            <person name="Dalin E."/>
            <person name="Tice H."/>
            <person name="Bruce D."/>
            <person name="Goodwin L."/>
            <person name="Pitluck S."/>
            <person name="Kyrpides N."/>
            <person name="Mavromatis K."/>
            <person name="Ivanova N."/>
            <person name="Ovchinnikova G."/>
            <person name="Chertkov O."/>
            <person name="Detter J.C."/>
            <person name="Han C."/>
            <person name="Larimer F."/>
            <person name="Land M."/>
            <person name="Hauser L."/>
            <person name="Markowitz V."/>
            <person name="Cheng J.-F."/>
            <person name="Hugenholtz P."/>
            <person name="Woyke T."/>
            <person name="Wu D."/>
            <person name="Tindall B."/>
            <person name="Pomrenke H.G."/>
            <person name="Brambilla E."/>
            <person name="Klenk H.-P."/>
            <person name="Eisen J.A."/>
        </authorList>
    </citation>
    <scope>NUCLEOTIDE SEQUENCE [LARGE SCALE GENOMIC DNA]</scope>
    <source>
        <strain evidence="9">ATCC 33744 / DSM 2228 / GSL</strain>
    </source>
</reference>
<feature type="transmembrane region" description="Helical" evidence="6">
    <location>
        <begin position="90"/>
        <end position="112"/>
    </location>
</feature>
<keyword evidence="5 6" id="KW-0472">Membrane</keyword>
<proteinExistence type="inferred from homology"/>
<evidence type="ECO:0000256" key="3">
    <source>
        <dbReference type="ARBA" id="ARBA00022692"/>
    </source>
</evidence>
<feature type="domain" description="EamA" evidence="7">
    <location>
        <begin position="6"/>
        <end position="135"/>
    </location>
</feature>
<dbReference type="PANTHER" id="PTHR22911:SF6">
    <property type="entry name" value="SOLUTE CARRIER FAMILY 35 MEMBER G1"/>
    <property type="match status" value="1"/>
</dbReference>
<dbReference type="Pfam" id="PF00892">
    <property type="entry name" value="EamA"/>
    <property type="match status" value="2"/>
</dbReference>
<dbReference type="InterPro" id="IPR000620">
    <property type="entry name" value="EamA_dom"/>
</dbReference>
<feature type="transmembrane region" description="Helical" evidence="6">
    <location>
        <begin position="7"/>
        <end position="25"/>
    </location>
</feature>
<dbReference type="GO" id="GO:0016020">
    <property type="term" value="C:membrane"/>
    <property type="evidence" value="ECO:0007669"/>
    <property type="project" value="UniProtKB-SubCell"/>
</dbReference>
<evidence type="ECO:0000313" key="8">
    <source>
        <dbReference type="EMBL" id="ADO77521.1"/>
    </source>
</evidence>
<feature type="transmembrane region" description="Helical" evidence="6">
    <location>
        <begin position="143"/>
        <end position="163"/>
    </location>
</feature>
<feature type="transmembrane region" description="Helical" evidence="6">
    <location>
        <begin position="204"/>
        <end position="221"/>
    </location>
</feature>
<dbReference type="PATRIC" id="fig|572479.3.peg.1413"/>
<evidence type="ECO:0000256" key="2">
    <source>
        <dbReference type="ARBA" id="ARBA00007362"/>
    </source>
</evidence>
<dbReference type="eggNOG" id="COG0697">
    <property type="taxonomic scope" value="Bacteria"/>
</dbReference>
<dbReference type="PANTHER" id="PTHR22911">
    <property type="entry name" value="ACYL-MALONYL CONDENSING ENZYME-RELATED"/>
    <property type="match status" value="1"/>
</dbReference>
<dbReference type="InterPro" id="IPR037185">
    <property type="entry name" value="EmrE-like"/>
</dbReference>
<feature type="transmembrane region" description="Helical" evidence="6">
    <location>
        <begin position="37"/>
        <end position="54"/>
    </location>
</feature>
<evidence type="ECO:0000256" key="6">
    <source>
        <dbReference type="SAM" id="Phobius"/>
    </source>
</evidence>
<evidence type="ECO:0000256" key="5">
    <source>
        <dbReference type="ARBA" id="ARBA00023136"/>
    </source>
</evidence>
<feature type="domain" description="EamA" evidence="7">
    <location>
        <begin position="146"/>
        <end position="275"/>
    </location>
</feature>
<dbReference type="AlphaFoldDB" id="E3DNA2"/>
<dbReference type="EMBL" id="CP002175">
    <property type="protein sequence ID" value="ADO77521.1"/>
    <property type="molecule type" value="Genomic_DNA"/>
</dbReference>
<dbReference type="Proteomes" id="UP000006866">
    <property type="component" value="Chromosome"/>
</dbReference>
<dbReference type="RefSeq" id="WP_014553544.1">
    <property type="nucleotide sequence ID" value="NC_017455.1"/>
</dbReference>
<keyword evidence="4 6" id="KW-1133">Transmembrane helix</keyword>
<feature type="transmembrane region" description="Helical" evidence="6">
    <location>
        <begin position="258"/>
        <end position="277"/>
    </location>
</feature>
<dbReference type="OrthoDB" id="5148831at2"/>
<sequence>MDDDQKGIIYMIMSSVFFALMAVTVKFLGEFPLAEKIFFRNLVGIFFGLFLVIKNNKSVKTNNLKIVLIRNLAGFIAIATYFYAISQMKMADAVILNKTSPFFVIILASIFLNEKLKKVHLFSLLFAITGALFVIKPSFNSSIIPALIALSAGVLSGISYTLLRHLRKTESSETIVLSFCTFSTLASLPFLLTGNFVIPSLHEIIALFSLGIFAVLGQFFITQAYRFAEAGEVSIYAYTNIVFSAIFGIVLFNEMPDALSFFGGALIISAAFINYFGTKKVKKEEKEKLKRRKAKSA</sequence>
<evidence type="ECO:0000313" key="9">
    <source>
        <dbReference type="Proteomes" id="UP000006866"/>
    </source>
</evidence>
<evidence type="ECO:0000256" key="4">
    <source>
        <dbReference type="ARBA" id="ARBA00022989"/>
    </source>
</evidence>
<feature type="transmembrane region" description="Helical" evidence="6">
    <location>
        <begin position="233"/>
        <end position="252"/>
    </location>
</feature>
<comment type="subcellular location">
    <subcellularLocation>
        <location evidence="1">Membrane</location>
        <topology evidence="1">Multi-pass membrane protein</topology>
    </subcellularLocation>
</comment>
<keyword evidence="3 6" id="KW-0812">Transmembrane</keyword>
<feature type="transmembrane region" description="Helical" evidence="6">
    <location>
        <begin position="66"/>
        <end position="84"/>
    </location>
</feature>
<protein>
    <recommendedName>
        <fullName evidence="7">EamA domain-containing protein</fullName>
    </recommendedName>
</protein>
<reference evidence="8 9" key="2">
    <citation type="journal article" date="2011" name="Stand. Genomic Sci.">
        <title>Complete genome sequence of the extremely halophilic Halanaerobium praevalens type strain (GSL).</title>
        <authorList>
            <person name="Ivanova N."/>
            <person name="Sikorski J."/>
            <person name="Chertkov O."/>
            <person name="Nolan M."/>
            <person name="Lucas S."/>
            <person name="Hammon N."/>
            <person name="Deshpande S."/>
            <person name="Cheng J.F."/>
            <person name="Tapia R."/>
            <person name="Han C."/>
            <person name="Goodwin L."/>
            <person name="Pitluck S."/>
            <person name="Huntemann M."/>
            <person name="Liolios K."/>
            <person name="Pagani I."/>
            <person name="Mavromatis K."/>
            <person name="Ovchinikova G."/>
            <person name="Pati A."/>
            <person name="Chen A."/>
            <person name="Palaniappan K."/>
            <person name="Land M."/>
            <person name="Hauser L."/>
            <person name="Brambilla E.M."/>
            <person name="Kannan K.P."/>
            <person name="Rohde M."/>
            <person name="Tindall B.J."/>
            <person name="Goker M."/>
            <person name="Detter J.C."/>
            <person name="Woyke T."/>
            <person name="Bristow J."/>
            <person name="Eisen J.A."/>
            <person name="Markowitz V."/>
            <person name="Hugenholtz P."/>
            <person name="Kyrpides N.C."/>
            <person name="Klenk H.P."/>
            <person name="Lapidus A."/>
        </authorList>
    </citation>
    <scope>NUCLEOTIDE SEQUENCE [LARGE SCALE GENOMIC DNA]</scope>
    <source>
        <strain evidence="9">ATCC 33744 / DSM 2228 / GSL</strain>
    </source>
</reference>
<accession>E3DNA2</accession>
<evidence type="ECO:0000259" key="7">
    <source>
        <dbReference type="Pfam" id="PF00892"/>
    </source>
</evidence>
<keyword evidence="9" id="KW-1185">Reference proteome</keyword>
<name>E3DNA2_HALPG</name>
<comment type="similarity">
    <text evidence="2">Belongs to the EamA transporter family.</text>
</comment>
<evidence type="ECO:0000256" key="1">
    <source>
        <dbReference type="ARBA" id="ARBA00004141"/>
    </source>
</evidence>
<dbReference type="SUPFAM" id="SSF103481">
    <property type="entry name" value="Multidrug resistance efflux transporter EmrE"/>
    <property type="match status" value="2"/>
</dbReference>
<dbReference type="KEGG" id="hpk:Hprae_1393"/>
<organism evidence="8 9">
    <name type="scientific">Halanaerobium praevalens (strain ATCC 33744 / DSM 2228 / GSL)</name>
    <dbReference type="NCBI Taxonomy" id="572479"/>
    <lineage>
        <taxon>Bacteria</taxon>
        <taxon>Bacillati</taxon>
        <taxon>Bacillota</taxon>
        <taxon>Clostridia</taxon>
        <taxon>Halanaerobiales</taxon>
        <taxon>Halanaerobiaceae</taxon>
        <taxon>Halanaerobium</taxon>
    </lineage>
</organism>
<dbReference type="HOGENOM" id="CLU_032828_0_1_9"/>
<gene>
    <name evidence="8" type="ordered locus">Hprae_1393</name>
</gene>
<feature type="transmembrane region" description="Helical" evidence="6">
    <location>
        <begin position="119"/>
        <end position="137"/>
    </location>
</feature>
<feature type="transmembrane region" description="Helical" evidence="6">
    <location>
        <begin position="175"/>
        <end position="198"/>
    </location>
</feature>